<evidence type="ECO:0000313" key="2">
    <source>
        <dbReference type="Proteomes" id="UP000789706"/>
    </source>
</evidence>
<dbReference type="PANTHER" id="PTHR31389:SF4">
    <property type="entry name" value="LD39211P"/>
    <property type="match status" value="1"/>
</dbReference>
<gene>
    <name evidence="1" type="ORF">DEBURN_LOCUS5856</name>
</gene>
<dbReference type="Proteomes" id="UP000789706">
    <property type="component" value="Unassembled WGS sequence"/>
</dbReference>
<dbReference type="EMBL" id="CAJVPK010000549">
    <property type="protein sequence ID" value="CAG8525027.1"/>
    <property type="molecule type" value="Genomic_DNA"/>
</dbReference>
<sequence length="245" mass="28464">MRPSITIVTGASYNHFCPLHNWIYYMKSITSDFVVKPRIIIYDIGLRKYQYNALTAYQLNVSQDYPGELILWVDSGTLISSEFLENVPYWSDRFDGFVSPKTSGDVGLWTHPGVFEYFKDSRNKYVHESNCNGAVLLFDTDKTQHLIDAWYQCALIKACIAPKGSDRTNHRQDQSIITYLALRDNRKCNRGKSFFKITTHQENGCLENVLEYEKINGNVWTPSLDDLKEIKKFKSKNKVFDIWTK</sequence>
<accession>A0A9N9AC11</accession>
<dbReference type="PANTHER" id="PTHR31389">
    <property type="entry name" value="LD39211P"/>
    <property type="match status" value="1"/>
</dbReference>
<reference evidence="1" key="1">
    <citation type="submission" date="2021-06" db="EMBL/GenBank/DDBJ databases">
        <authorList>
            <person name="Kallberg Y."/>
            <person name="Tangrot J."/>
            <person name="Rosling A."/>
        </authorList>
    </citation>
    <scope>NUCLEOTIDE SEQUENCE</scope>
    <source>
        <strain evidence="1">AZ414A</strain>
    </source>
</reference>
<comment type="caution">
    <text evidence="1">The sequence shown here is derived from an EMBL/GenBank/DDBJ whole genome shotgun (WGS) entry which is preliminary data.</text>
</comment>
<protein>
    <submittedName>
        <fullName evidence="1">2483_t:CDS:1</fullName>
    </submittedName>
</protein>
<evidence type="ECO:0000313" key="1">
    <source>
        <dbReference type="EMBL" id="CAG8525027.1"/>
    </source>
</evidence>
<proteinExistence type="predicted"/>
<organism evidence="1 2">
    <name type="scientific">Diversispora eburnea</name>
    <dbReference type="NCBI Taxonomy" id="1213867"/>
    <lineage>
        <taxon>Eukaryota</taxon>
        <taxon>Fungi</taxon>
        <taxon>Fungi incertae sedis</taxon>
        <taxon>Mucoromycota</taxon>
        <taxon>Glomeromycotina</taxon>
        <taxon>Glomeromycetes</taxon>
        <taxon>Diversisporales</taxon>
        <taxon>Diversisporaceae</taxon>
        <taxon>Diversispora</taxon>
    </lineage>
</organism>
<dbReference type="OrthoDB" id="5954868at2759"/>
<name>A0A9N9AC11_9GLOM</name>
<keyword evidence="2" id="KW-1185">Reference proteome</keyword>
<dbReference type="AlphaFoldDB" id="A0A9N9AC11"/>